<keyword evidence="1" id="KW-0175">Coiled coil</keyword>
<dbReference type="AlphaFoldDB" id="V2Y493"/>
<reference evidence="3 4" key="1">
    <citation type="submission" date="2013-06" db="EMBL/GenBank/DDBJ databases">
        <authorList>
            <person name="Weinstock G."/>
            <person name="Sodergren E."/>
            <person name="Clifton S."/>
            <person name="Fulton L."/>
            <person name="Fulton B."/>
            <person name="Courtney L."/>
            <person name="Fronick C."/>
            <person name="Harrison M."/>
            <person name="Strong C."/>
            <person name="Farmer C."/>
            <person name="Delahaunty K."/>
            <person name="Markovic C."/>
            <person name="Hall O."/>
            <person name="Minx P."/>
            <person name="Tomlinson C."/>
            <person name="Mitreva M."/>
            <person name="Nelson J."/>
            <person name="Hou S."/>
            <person name="Wollam A."/>
            <person name="Pepin K.H."/>
            <person name="Johnson M."/>
            <person name="Bhonagiri V."/>
            <person name="Nash W.E."/>
            <person name="Warren W."/>
            <person name="Chinwalla A."/>
            <person name="Mardis E.R."/>
            <person name="Wilson R.K."/>
        </authorList>
    </citation>
    <scope>NUCLEOTIDE SEQUENCE [LARGE SCALE GENOMIC DNA]</scope>
    <source>
        <strain evidence="3 4">ATCC 51271</strain>
    </source>
</reference>
<evidence type="ECO:0000313" key="4">
    <source>
        <dbReference type="Proteomes" id="UP000018227"/>
    </source>
</evidence>
<dbReference type="eggNOG" id="COG2604">
    <property type="taxonomic scope" value="Bacteria"/>
</dbReference>
<proteinExistence type="predicted"/>
<dbReference type="EMBL" id="ACIL03000013">
    <property type="protein sequence ID" value="ESL02912.1"/>
    <property type="molecule type" value="Genomic_DNA"/>
</dbReference>
<dbReference type="PANTHER" id="PTHR41786:SF1">
    <property type="entry name" value="6-HYDROXYMETHYLPTERIN DIPHOSPHOKINASE MPTE-LIKE DOMAIN-CONTAINING PROTEIN"/>
    <property type="match status" value="1"/>
</dbReference>
<dbReference type="Proteomes" id="UP000018227">
    <property type="component" value="Unassembled WGS sequence"/>
</dbReference>
<feature type="coiled-coil region" evidence="1">
    <location>
        <begin position="516"/>
        <end position="543"/>
    </location>
</feature>
<accession>V2Y493</accession>
<comment type="caution">
    <text evidence="3">The sequence shown here is derived from an EMBL/GenBank/DDBJ whole genome shotgun (WGS) entry which is preliminary data.</text>
</comment>
<dbReference type="InterPro" id="IPR002826">
    <property type="entry name" value="MptE-like"/>
</dbReference>
<gene>
    <name evidence="3" type="ORF">GCWU0000282_001783</name>
</gene>
<dbReference type="PANTHER" id="PTHR41786">
    <property type="entry name" value="MOTILITY ACCESSORY FACTOR MAF"/>
    <property type="match status" value="1"/>
</dbReference>
<name>V2Y493_9FIRM</name>
<dbReference type="HOGENOM" id="CLU_430052_0_0_9"/>
<organism evidence="3 4">
    <name type="scientific">Catonella morbi ATCC 51271</name>
    <dbReference type="NCBI Taxonomy" id="592026"/>
    <lineage>
        <taxon>Bacteria</taxon>
        <taxon>Bacillati</taxon>
        <taxon>Bacillota</taxon>
        <taxon>Clostridia</taxon>
        <taxon>Lachnospirales</taxon>
        <taxon>Lachnospiraceae</taxon>
        <taxon>Catonella</taxon>
    </lineage>
</organism>
<evidence type="ECO:0000313" key="3">
    <source>
        <dbReference type="EMBL" id="ESL02912.1"/>
    </source>
</evidence>
<keyword evidence="4" id="KW-1185">Reference proteome</keyword>
<dbReference type="RefSeq" id="WP_023354654.1">
    <property type="nucleotide sequence ID" value="NZ_KI535368.1"/>
</dbReference>
<dbReference type="Pfam" id="PF01973">
    <property type="entry name" value="MptE-like"/>
    <property type="match status" value="1"/>
</dbReference>
<evidence type="ECO:0000256" key="1">
    <source>
        <dbReference type="SAM" id="Coils"/>
    </source>
</evidence>
<sequence length="636" mass="71627">MLEELIKICGNCAELFYQNKSEEAYKILDGILTFTKTNLLNIFEGYSNEIVQLFMGKLRILIDRYNHKDNLGIADLLAFELFDFEKTVCKESDSENGVNLGDGYFYREYSLYDRKLAGRTFAEQFVNSKPYSTVVVFGDDETANDELKHIFETDDTKTLYLVTTEMAGKPEVEEKLSSVINVHNRELVQLVSFPNFDRIYENKFNELKSRVKYYIKLETFTKNSGIRDASEIGKNILDNIEYILNGSSVNKLIERFKSEDLGEIPAIIVSAGPSLDKNIKELKKAEGKAFIIGVDSALRSLLDNGIKVDLAISVDPAKHRQPFEHDKIKELPFVFKVNSPNFAVKASKNKIFFEDGYGFKYYSEMLKSVAGVELGETKTGGSVANNAFSLAVDLGFKKIIFVGQDLAFTGGKNHVTGFINKEVSLRNKSIPSMAKAIGGGMVETSLQMSFYREWFEQRILELEGAIEVINATEGGAAIKGSSEMSLEAAIKENCSTEFDFESIISSVEPILSEEKQQQIHLRLDGLKEELDALENKLKSGIRDYRKLIEFEKLGKGNESEYRKLINRLGEINRLDEEVALLDFTRLFYKEGEEGITDDIYTGEGLSVTDIARKGEALLKSYIKGVDKCRVAIEGNN</sequence>
<dbReference type="OrthoDB" id="5291305at2"/>
<feature type="domain" description="6-hydroxymethylpterin diphosphokinase MptE-like" evidence="2">
    <location>
        <begin position="234"/>
        <end position="410"/>
    </location>
</feature>
<evidence type="ECO:0000259" key="2">
    <source>
        <dbReference type="Pfam" id="PF01973"/>
    </source>
</evidence>
<dbReference type="STRING" id="592026.GCWU0000282_001783"/>
<protein>
    <recommendedName>
        <fullName evidence="2">6-hydroxymethylpterin diphosphokinase MptE-like domain-containing protein</fullName>
    </recommendedName>
</protein>